<reference evidence="1" key="1">
    <citation type="submission" date="2006-10" db="EMBL/GenBank/DDBJ databases">
        <authorList>
            <person name="Amadeo P."/>
            <person name="Zhao Q."/>
            <person name="Wortman J."/>
            <person name="Fraser-Liggett C."/>
            <person name="Carlton J."/>
        </authorList>
    </citation>
    <scope>NUCLEOTIDE SEQUENCE</scope>
    <source>
        <strain evidence="1">G3</strain>
    </source>
</reference>
<dbReference type="VEuPathDB" id="TrichDB:TVAG_149270"/>
<sequence length="950" mass="112524">MELPVIDHIDYSDTTIASKMLTIVTQYWNNFQVPLDISIFDKLSNNHDPEMFSIINRMLQLLGIIIKPNVYCFSQFQSEIMLLDYFMNNFSYVYTFDNYKINAFKCNDKNKESIFLVSKQTYIPLGNSNHVMITQQLKEFIHSDIPKSIKLISFDIDREKVVPNYEYSLDIIRKFTDTSSKLFKIQKNIEYTSDQTKKPTIYLEDKNANEIILKLVIPQFSFDNFFSCKIIEYFLDLFPSGPISFKDTSQAEAKKSQISVKTEIIQNSNLYFSDLFSFYDFIERNTYIDPRFNINFSEYGILFNTTQIPLKIIGYFYNIWKKEVKDKNKMTSILFEQHKTGDFIKTMIINEQNSNNEINAMISKWFDIVGSENECYYNYIQFIDKIEKSDIAFKTKLEEKYIKMADKLKDDDFICELFARRYNFLTNKNSIHNSISIQSIMLLPNYTIEITLKQPEKSIKNRKYFPQIRNELVNLQIGHKKHIDYLPQMNFRGFSVYKANDGYLVVSQMDDDSSYDYNDTELNSRVITMFVRSNVDEILPPRMNFGRQNLTVFAKSKFQNEITDYSFEFDGKDNVIFLIMNDHKVKSYLLYSNYLINLGNTSIKMENKKIEKSNEKFINFHELIDRITRLSKFRNYAAEHNNELLKNHEITKLFLKNDEIDFENLQKVTDLQNQSNLQDFLEKIDEKTTHQNQCALKGEKIFYELFNGTQFWFNLEDFIFQDIPYEQFIFDVKKKFPKMILTRYFCEEKSSPVTFVDLQGKRIEIEGFKTIDKLESSVSISCKQEELDKIGNIENKILMRISVQNSNSKRVVSYSIFSALASAPIVVFDFFDSNMFLEGFEEFVKKFNDYCKVLNIYQNFTNKIKEWRQSPPHIFFRGEIMNKRFFISKLKHIAKDNELILYLISHCHFLEKNSQLTYKDFPVSYTPTKYAIKSMIDSGSSYACLNHFNI</sequence>
<protein>
    <submittedName>
        <fullName evidence="1">Uncharacterized protein</fullName>
    </submittedName>
</protein>
<reference evidence="1" key="2">
    <citation type="journal article" date="2007" name="Science">
        <title>Draft genome sequence of the sexually transmitted pathogen Trichomonas vaginalis.</title>
        <authorList>
            <person name="Carlton J.M."/>
            <person name="Hirt R.P."/>
            <person name="Silva J.C."/>
            <person name="Delcher A.L."/>
            <person name="Schatz M."/>
            <person name="Zhao Q."/>
            <person name="Wortman J.R."/>
            <person name="Bidwell S.L."/>
            <person name="Alsmark U.C.M."/>
            <person name="Besteiro S."/>
            <person name="Sicheritz-Ponten T."/>
            <person name="Noel C.J."/>
            <person name="Dacks J.B."/>
            <person name="Foster P.G."/>
            <person name="Simillion C."/>
            <person name="Van de Peer Y."/>
            <person name="Miranda-Saavedra D."/>
            <person name="Barton G.J."/>
            <person name="Westrop G.D."/>
            <person name="Mueller S."/>
            <person name="Dessi D."/>
            <person name="Fiori P.L."/>
            <person name="Ren Q."/>
            <person name="Paulsen I."/>
            <person name="Zhang H."/>
            <person name="Bastida-Corcuera F.D."/>
            <person name="Simoes-Barbosa A."/>
            <person name="Brown M.T."/>
            <person name="Hayes R.D."/>
            <person name="Mukherjee M."/>
            <person name="Okumura C.Y."/>
            <person name="Schneider R."/>
            <person name="Smith A.J."/>
            <person name="Vanacova S."/>
            <person name="Villalvazo M."/>
            <person name="Haas B.J."/>
            <person name="Pertea M."/>
            <person name="Feldblyum T.V."/>
            <person name="Utterback T.R."/>
            <person name="Shu C.L."/>
            <person name="Osoegawa K."/>
            <person name="de Jong P.J."/>
            <person name="Hrdy I."/>
            <person name="Horvathova L."/>
            <person name="Zubacova Z."/>
            <person name="Dolezal P."/>
            <person name="Malik S.B."/>
            <person name="Logsdon J.M. Jr."/>
            <person name="Henze K."/>
            <person name="Gupta A."/>
            <person name="Wang C.C."/>
            <person name="Dunne R.L."/>
            <person name="Upcroft J.A."/>
            <person name="Upcroft P."/>
            <person name="White O."/>
            <person name="Salzberg S.L."/>
            <person name="Tang P."/>
            <person name="Chiu C.-H."/>
            <person name="Lee Y.-S."/>
            <person name="Embley T.M."/>
            <person name="Coombs G.H."/>
            <person name="Mottram J.C."/>
            <person name="Tachezy J."/>
            <person name="Fraser-Liggett C.M."/>
            <person name="Johnson P.J."/>
        </authorList>
    </citation>
    <scope>NUCLEOTIDE SEQUENCE [LARGE SCALE GENOMIC DNA]</scope>
    <source>
        <strain evidence="1">G3</strain>
    </source>
</reference>
<dbReference type="EMBL" id="DS113423">
    <property type="protein sequence ID" value="EAY06441.1"/>
    <property type="molecule type" value="Genomic_DNA"/>
</dbReference>
<name>A2ELJ4_TRIV3</name>
<accession>A2ELJ4</accession>
<dbReference type="Proteomes" id="UP000001542">
    <property type="component" value="Unassembled WGS sequence"/>
</dbReference>
<proteinExistence type="predicted"/>
<organism evidence="1 2">
    <name type="scientific">Trichomonas vaginalis (strain ATCC PRA-98 / G3)</name>
    <dbReference type="NCBI Taxonomy" id="412133"/>
    <lineage>
        <taxon>Eukaryota</taxon>
        <taxon>Metamonada</taxon>
        <taxon>Parabasalia</taxon>
        <taxon>Trichomonadida</taxon>
        <taxon>Trichomonadidae</taxon>
        <taxon>Trichomonas</taxon>
    </lineage>
</organism>
<dbReference type="InParanoid" id="A2ELJ4"/>
<dbReference type="AlphaFoldDB" id="A2ELJ4"/>
<dbReference type="RefSeq" id="XP_001318664.1">
    <property type="nucleotide sequence ID" value="XM_001318629.1"/>
</dbReference>
<evidence type="ECO:0000313" key="1">
    <source>
        <dbReference type="EMBL" id="EAY06441.1"/>
    </source>
</evidence>
<gene>
    <name evidence="1" type="ORF">TVAG_149270</name>
</gene>
<dbReference type="KEGG" id="tva:4764313"/>
<evidence type="ECO:0000313" key="2">
    <source>
        <dbReference type="Proteomes" id="UP000001542"/>
    </source>
</evidence>
<keyword evidence="2" id="KW-1185">Reference proteome</keyword>
<dbReference type="VEuPathDB" id="TrichDB:TVAGG3_0163390"/>